<feature type="compositionally biased region" description="Acidic residues" evidence="4">
    <location>
        <begin position="672"/>
        <end position="681"/>
    </location>
</feature>
<feature type="compositionally biased region" description="Polar residues" evidence="4">
    <location>
        <begin position="459"/>
        <end position="472"/>
    </location>
</feature>
<dbReference type="SUPFAM" id="SSF54211">
    <property type="entry name" value="Ribosomal protein S5 domain 2-like"/>
    <property type="match status" value="1"/>
</dbReference>
<evidence type="ECO:0008006" key="9">
    <source>
        <dbReference type="Google" id="ProtNLM"/>
    </source>
</evidence>
<feature type="compositionally biased region" description="Low complexity" evidence="4">
    <location>
        <begin position="331"/>
        <end position="348"/>
    </location>
</feature>
<feature type="region of interest" description="Disordered" evidence="4">
    <location>
        <begin position="331"/>
        <end position="353"/>
    </location>
</feature>
<dbReference type="GO" id="GO:0006298">
    <property type="term" value="P:mismatch repair"/>
    <property type="evidence" value="ECO:0007669"/>
    <property type="project" value="InterPro"/>
</dbReference>
<feature type="compositionally biased region" description="Basic and acidic residues" evidence="4">
    <location>
        <begin position="929"/>
        <end position="949"/>
    </location>
</feature>
<dbReference type="InterPro" id="IPR038973">
    <property type="entry name" value="MutL/Mlh/Pms-like"/>
</dbReference>
<evidence type="ECO:0000259" key="6">
    <source>
        <dbReference type="SMART" id="SM01340"/>
    </source>
</evidence>
<feature type="compositionally biased region" description="Low complexity" evidence="4">
    <location>
        <begin position="645"/>
        <end position="657"/>
    </location>
</feature>
<feature type="compositionally biased region" description="Acidic residues" evidence="4">
    <location>
        <begin position="511"/>
        <end position="528"/>
    </location>
</feature>
<dbReference type="PANTHER" id="PTHR10073:SF52">
    <property type="entry name" value="MISMATCH REPAIR ENDONUCLEASE PMS2"/>
    <property type="match status" value="1"/>
</dbReference>
<feature type="compositionally biased region" description="Gly residues" evidence="4">
    <location>
        <begin position="753"/>
        <end position="765"/>
    </location>
</feature>
<gene>
    <name evidence="7" type="ORF">D9758_004384</name>
</gene>
<dbReference type="InterPro" id="IPR020568">
    <property type="entry name" value="Ribosomal_Su5_D2-typ_SF"/>
</dbReference>
<dbReference type="InterPro" id="IPR013507">
    <property type="entry name" value="DNA_mismatch_S5_2-like"/>
</dbReference>
<dbReference type="Gene3D" id="3.30.1370.100">
    <property type="entry name" value="MutL, C-terminal domain, regulatory subdomain"/>
    <property type="match status" value="1"/>
</dbReference>
<dbReference type="SMART" id="SM00853">
    <property type="entry name" value="MutL_C"/>
    <property type="match status" value="1"/>
</dbReference>
<dbReference type="AlphaFoldDB" id="A0A8H5LSM5"/>
<dbReference type="Pfam" id="PF01119">
    <property type="entry name" value="DNA_mis_repair"/>
    <property type="match status" value="1"/>
</dbReference>
<dbReference type="Pfam" id="PF13589">
    <property type="entry name" value="HATPase_c_3"/>
    <property type="match status" value="1"/>
</dbReference>
<dbReference type="OrthoDB" id="10263226at2759"/>
<keyword evidence="3" id="KW-0175">Coiled coil</keyword>
<dbReference type="SMART" id="SM01340">
    <property type="entry name" value="DNA_mis_repair"/>
    <property type="match status" value="1"/>
</dbReference>
<feature type="compositionally biased region" description="Low complexity" evidence="4">
    <location>
        <begin position="875"/>
        <end position="893"/>
    </location>
</feature>
<keyword evidence="2" id="KW-0227">DNA damage</keyword>
<dbReference type="Proteomes" id="UP000559256">
    <property type="component" value="Unassembled WGS sequence"/>
</dbReference>
<feature type="compositionally biased region" description="Low complexity" evidence="4">
    <location>
        <begin position="572"/>
        <end position="584"/>
    </location>
</feature>
<dbReference type="InterPro" id="IPR014721">
    <property type="entry name" value="Ribsml_uS5_D2-typ_fold_subgr"/>
</dbReference>
<reference evidence="7 8" key="1">
    <citation type="journal article" date="2020" name="ISME J.">
        <title>Uncovering the hidden diversity of litter-decomposition mechanisms in mushroom-forming fungi.</title>
        <authorList>
            <person name="Floudas D."/>
            <person name="Bentzer J."/>
            <person name="Ahren D."/>
            <person name="Johansson T."/>
            <person name="Persson P."/>
            <person name="Tunlid A."/>
        </authorList>
    </citation>
    <scope>NUCLEOTIDE SEQUENCE [LARGE SCALE GENOMIC DNA]</scope>
    <source>
        <strain evidence="7 8">CBS 291.85</strain>
    </source>
</reference>
<dbReference type="SUPFAM" id="SSF118116">
    <property type="entry name" value="DNA mismatch repair protein MutL"/>
    <property type="match status" value="1"/>
</dbReference>
<dbReference type="InterPro" id="IPR042121">
    <property type="entry name" value="MutL_C_regsub"/>
</dbReference>
<feature type="coiled-coil region" evidence="3">
    <location>
        <begin position="1003"/>
        <end position="1037"/>
    </location>
</feature>
<feature type="compositionally biased region" description="Basic and acidic residues" evidence="4">
    <location>
        <begin position="613"/>
        <end position="628"/>
    </location>
</feature>
<comment type="similarity">
    <text evidence="1">Belongs to the DNA mismatch repair MutL/HexB family.</text>
</comment>
<evidence type="ECO:0000256" key="3">
    <source>
        <dbReference type="SAM" id="Coils"/>
    </source>
</evidence>
<organism evidence="7 8">
    <name type="scientific">Tetrapyrgos nigripes</name>
    <dbReference type="NCBI Taxonomy" id="182062"/>
    <lineage>
        <taxon>Eukaryota</taxon>
        <taxon>Fungi</taxon>
        <taxon>Dikarya</taxon>
        <taxon>Basidiomycota</taxon>
        <taxon>Agaricomycotina</taxon>
        <taxon>Agaricomycetes</taxon>
        <taxon>Agaricomycetidae</taxon>
        <taxon>Agaricales</taxon>
        <taxon>Marasmiineae</taxon>
        <taxon>Marasmiaceae</taxon>
        <taxon>Tetrapyrgos</taxon>
    </lineage>
</organism>
<evidence type="ECO:0000256" key="2">
    <source>
        <dbReference type="ARBA" id="ARBA00022763"/>
    </source>
</evidence>
<evidence type="ECO:0000313" key="8">
    <source>
        <dbReference type="Proteomes" id="UP000559256"/>
    </source>
</evidence>
<keyword evidence="8" id="KW-1185">Reference proteome</keyword>
<feature type="compositionally biased region" description="Polar residues" evidence="4">
    <location>
        <begin position="720"/>
        <end position="731"/>
    </location>
</feature>
<protein>
    <recommendedName>
        <fullName evidence="9">PMS1</fullName>
    </recommendedName>
</protein>
<dbReference type="Gene3D" id="3.30.565.10">
    <property type="entry name" value="Histidine kinase-like ATPase, C-terminal domain"/>
    <property type="match status" value="1"/>
</dbReference>
<feature type="compositionally biased region" description="Polar residues" evidence="4">
    <location>
        <begin position="540"/>
        <end position="550"/>
    </location>
</feature>
<dbReference type="Gene3D" id="3.30.230.10">
    <property type="match status" value="1"/>
</dbReference>
<dbReference type="GO" id="GO:0140664">
    <property type="term" value="F:ATP-dependent DNA damage sensor activity"/>
    <property type="evidence" value="ECO:0007669"/>
    <property type="project" value="InterPro"/>
</dbReference>
<evidence type="ECO:0000256" key="4">
    <source>
        <dbReference type="SAM" id="MobiDB-lite"/>
    </source>
</evidence>
<feature type="compositionally biased region" description="Acidic residues" evidence="4">
    <location>
        <begin position="811"/>
        <end position="832"/>
    </location>
</feature>
<dbReference type="GO" id="GO:0005524">
    <property type="term" value="F:ATP binding"/>
    <property type="evidence" value="ECO:0007669"/>
    <property type="project" value="InterPro"/>
</dbReference>
<dbReference type="EMBL" id="JAACJM010000017">
    <property type="protein sequence ID" value="KAF5368077.1"/>
    <property type="molecule type" value="Genomic_DNA"/>
</dbReference>
<dbReference type="PANTHER" id="PTHR10073">
    <property type="entry name" value="DNA MISMATCH REPAIR PROTEIN MLH, PMS, MUTL"/>
    <property type="match status" value="1"/>
</dbReference>
<feature type="region of interest" description="Disordered" evidence="4">
    <location>
        <begin position="613"/>
        <end position="893"/>
    </location>
</feature>
<dbReference type="GO" id="GO:0061982">
    <property type="term" value="P:meiosis I cell cycle process"/>
    <property type="evidence" value="ECO:0007669"/>
    <property type="project" value="UniProtKB-ARBA"/>
</dbReference>
<dbReference type="GO" id="GO:0016887">
    <property type="term" value="F:ATP hydrolysis activity"/>
    <property type="evidence" value="ECO:0007669"/>
    <property type="project" value="InterPro"/>
</dbReference>
<name>A0A8H5LSM5_9AGAR</name>
<dbReference type="Gene3D" id="3.30.1540.20">
    <property type="entry name" value="MutL, C-terminal domain, dimerisation subdomain"/>
    <property type="match status" value="1"/>
</dbReference>
<feature type="region of interest" description="Disordered" evidence="4">
    <location>
        <begin position="1252"/>
        <end position="1276"/>
    </location>
</feature>
<evidence type="ECO:0000313" key="7">
    <source>
        <dbReference type="EMBL" id="KAF5368077.1"/>
    </source>
</evidence>
<dbReference type="InterPro" id="IPR014790">
    <property type="entry name" value="MutL_C"/>
</dbReference>
<feature type="compositionally biased region" description="Low complexity" evidence="4">
    <location>
        <begin position="449"/>
        <end position="458"/>
    </location>
</feature>
<accession>A0A8H5LSM5</accession>
<dbReference type="SUPFAM" id="SSF55874">
    <property type="entry name" value="ATPase domain of HSP90 chaperone/DNA topoisomerase II/histidine kinase"/>
    <property type="match status" value="1"/>
</dbReference>
<dbReference type="FunFam" id="3.30.1370.100:FF:000001">
    <property type="entry name" value="Mismatch repair endonuclease pms1, putative"/>
    <property type="match status" value="1"/>
</dbReference>
<dbReference type="PROSITE" id="PS00058">
    <property type="entry name" value="DNA_MISMATCH_REPAIR_1"/>
    <property type="match status" value="1"/>
</dbReference>
<dbReference type="Pfam" id="PF08676">
    <property type="entry name" value="MutL_C"/>
    <property type="match status" value="1"/>
</dbReference>
<feature type="compositionally biased region" description="Low complexity" evidence="4">
    <location>
        <begin position="919"/>
        <end position="928"/>
    </location>
</feature>
<dbReference type="CDD" id="cd03484">
    <property type="entry name" value="MutL_Trans_hPMS_2_like"/>
    <property type="match status" value="1"/>
</dbReference>
<feature type="compositionally biased region" description="Acidic residues" evidence="4">
    <location>
        <begin position="855"/>
        <end position="870"/>
    </location>
</feature>
<evidence type="ECO:0000256" key="1">
    <source>
        <dbReference type="ARBA" id="ARBA00006082"/>
    </source>
</evidence>
<feature type="compositionally biased region" description="Polar residues" evidence="4">
    <location>
        <begin position="632"/>
        <end position="644"/>
    </location>
</feature>
<proteinExistence type="inferred from homology"/>
<comment type="caution">
    <text evidence="7">The sequence shown here is derived from an EMBL/GenBank/DDBJ whole genome shotgun (WGS) entry which is preliminary data.</text>
</comment>
<dbReference type="InterPro" id="IPR037198">
    <property type="entry name" value="MutL_C_sf"/>
</dbReference>
<feature type="domain" description="MutL C-terminal dimerisation" evidence="5">
    <location>
        <begin position="1038"/>
        <end position="1219"/>
    </location>
</feature>
<feature type="domain" description="DNA mismatch repair protein S5" evidence="6">
    <location>
        <begin position="279"/>
        <end position="437"/>
    </location>
</feature>
<feature type="region of interest" description="Disordered" evidence="4">
    <location>
        <begin position="912"/>
        <end position="957"/>
    </location>
</feature>
<dbReference type="InterPro" id="IPR014762">
    <property type="entry name" value="DNA_mismatch_repair_CS"/>
</dbReference>
<evidence type="ECO:0000259" key="5">
    <source>
        <dbReference type="SMART" id="SM00853"/>
    </source>
</evidence>
<feature type="region of interest" description="Disordered" evidence="4">
    <location>
        <begin position="446"/>
        <end position="601"/>
    </location>
</feature>
<feature type="compositionally biased region" description="Low complexity" evidence="4">
    <location>
        <begin position="477"/>
        <end position="508"/>
    </location>
</feature>
<dbReference type="InterPro" id="IPR036890">
    <property type="entry name" value="HATPase_C_sf"/>
</dbReference>
<sequence length="1276" mass="137246">MTSNTSSGSIKSIDAASVHRITSGQVVIDLQTAVKELVENSLDAGATSIEVRFKNYGLNSIEVIDNGGGIAESDHDSIGMYNRDMRVCRSLLIASIGRKHHTSKLSSFNDLTLISSFGFRGEALSSLCALCESVTVTTATVEKAPMGTVLELAKSGEVAKRSKAVRQRGTSILLKSPFAPLPVRRKELERNVKREYGKALALLNAYALGPCCGLGSFSETNTSNHSANDVNSTADASESENKLKAVRLIVTNQPDKGQKATHISIPLPRTGSPSVKIGITALWGPKALDGVIDLNLQFEVPKVLPKTFGRKQTSSDDNEGKSLTVRVQGLISSPIPVPGSGSSSRSGAGRSGTDRQFFYINGRPCGLTKIQKVFNETYRSFSPSAVVAAQFPFIVANFTVDGDTVDINVTPDKRTVLLHAESHIIDALKTALEELFQPSRSTFGVNGHTGAQAQGQTQIQSVSVGQARSTSMRPPATTSSLSTSSQAGLNRSASVGSRRRGSMVASRSVEVDDGDDGGEEEEEEEVEGDLPSRVGRDTQRMANTSINANSENDDTDDDDDHQRSHNGTAQTPSASSEPISSASAVIKENTTSLIPPSATPPLAKALVAALDANRREEERERVKDKDKSSVVLKTTNASWNYVQTSSSSAPMSASASAPSPPPAIAIHIPETQDTDTDEDDEPPRKRRRSSAVPNGLDMVARATASGDDSGDEEIDEAQVQGHTVSSSATQGQGEGKAPSSFKARVGKAAASLAGGGGSGGGGSGSGLRQTKLTDSGSFKGGSGSAAARRDMRSKLVGFARVGSQIQQPSSDAEDEQGEEQGEEDQIVEDEDEGKGPRQNDNDSTMDVDAPLFLPGEDDDEDATVPDDMDVDHDATSSSVVSFNTSSVNGPPSSTLATSTLLSSSSEIINLLDDDDDESGAASSSLLSASERDQQLSESRESQPVDRPEVIRTASSQTSDGDVHLRFNLSAIMRRWSLLREKHQAAREKSAKAKDGILGRNRQIADDNDENTDFSDDLQEAEAKLSRVIDKKDFEKMDVIGQFNLGFVIVRRRKRGLQRGDSTVEDQVLSKEDAASLDDLFIVDQHAADEKYNFETLQQTTVIQSQRLFRPQALELTASDELVAIENLDVLRSNGFELEVRKDPDIEMLDNEMSGTQMRSRLSLVAQPVSKSTVFDMKDLEELIHLLQDRPTGQMVRCSKARAMFASRACRKSVMVGMPLTRGQMTTVVHHMGTMDQPWNCPHGRPTMRHLFDMSNMNSDSKPSPRVRKKVDWSTFA</sequence>
<dbReference type="InterPro" id="IPR042120">
    <property type="entry name" value="MutL_C_dimsub"/>
</dbReference>
<dbReference type="GO" id="GO:0030983">
    <property type="term" value="F:mismatched DNA binding"/>
    <property type="evidence" value="ECO:0007669"/>
    <property type="project" value="InterPro"/>
</dbReference>
<dbReference type="GO" id="GO:0032389">
    <property type="term" value="C:MutLalpha complex"/>
    <property type="evidence" value="ECO:0007669"/>
    <property type="project" value="TreeGrafter"/>
</dbReference>